<gene>
    <name evidence="1" type="ORF">F0Q45_08595</name>
</gene>
<dbReference type="Proteomes" id="UP000324701">
    <property type="component" value="Unassembled WGS sequence"/>
</dbReference>
<comment type="caution">
    <text evidence="1">The sequence shown here is derived from an EMBL/GenBank/DDBJ whole genome shotgun (WGS) entry which is preliminary data.</text>
</comment>
<reference evidence="1 2" key="1">
    <citation type="submission" date="2019-09" db="EMBL/GenBank/DDBJ databases">
        <title>Report of infection by Mycobacterium simiae a patient suffering from pulmonary tuberculosis.</title>
        <authorList>
            <person name="Mohanty P.S."/>
            <person name="Bansal A.K."/>
            <person name="Singh H."/>
            <person name="Sharma S."/>
            <person name="Patil S.A."/>
            <person name="Upadhaya P."/>
            <person name="Singh P.K."/>
            <person name="Kumar D."/>
            <person name="Kumar S."/>
            <person name="Singh R.K."/>
            <person name="Chaudhary B."/>
        </authorList>
    </citation>
    <scope>NUCLEOTIDE SEQUENCE [LARGE SCALE GENOMIC DNA]</scope>
    <source>
        <strain evidence="1 2">JAL-560-SIM</strain>
    </source>
</reference>
<proteinExistence type="predicted"/>
<sequence length="169" mass="17766">MQIQPLTLLCVTACLAGRDASDTGFEELRELCAVAGDEFSLAIGMSGSIMALVVNGRGRDAARLACELIGLIESIGDPTLTVGLFYAGSYAKWRPVRSGRLGDWRSGPSIWPGEIRRIGSPLAMATGLKGTEADLREARVVIDRLASVPTDPGFVPNSAASRFGRTGAG</sequence>
<organism evidence="1 2">
    <name type="scientific">Mycobacterium simiae</name>
    <name type="common">Mycobacterium habana</name>
    <dbReference type="NCBI Taxonomy" id="1784"/>
    <lineage>
        <taxon>Bacteria</taxon>
        <taxon>Bacillati</taxon>
        <taxon>Actinomycetota</taxon>
        <taxon>Actinomycetes</taxon>
        <taxon>Mycobacteriales</taxon>
        <taxon>Mycobacteriaceae</taxon>
        <taxon>Mycobacterium</taxon>
        <taxon>Mycobacterium simiae complex</taxon>
    </lineage>
</organism>
<dbReference type="RefSeq" id="WP_149653540.1">
    <property type="nucleotide sequence ID" value="NZ_VTZN01000037.1"/>
</dbReference>
<keyword evidence="2" id="KW-1185">Reference proteome</keyword>
<accession>A0A5B1BT50</accession>
<name>A0A5B1BT50_MYCSI</name>
<evidence type="ECO:0000313" key="1">
    <source>
        <dbReference type="EMBL" id="KAA1250630.1"/>
    </source>
</evidence>
<protein>
    <submittedName>
        <fullName evidence="1">Uncharacterized protein</fullName>
    </submittedName>
</protein>
<dbReference type="EMBL" id="VTZN01000037">
    <property type="protein sequence ID" value="KAA1250630.1"/>
    <property type="molecule type" value="Genomic_DNA"/>
</dbReference>
<dbReference type="AlphaFoldDB" id="A0A5B1BT50"/>
<dbReference type="OrthoDB" id="5476461at2"/>
<evidence type="ECO:0000313" key="2">
    <source>
        <dbReference type="Proteomes" id="UP000324701"/>
    </source>
</evidence>